<gene>
    <name evidence="1" type="ORF">TIFTF001_018201</name>
</gene>
<feature type="non-terminal residue" evidence="1">
    <location>
        <position position="25"/>
    </location>
</feature>
<protein>
    <submittedName>
        <fullName evidence="1">Uncharacterized protein</fullName>
    </submittedName>
</protein>
<dbReference type="EMBL" id="BTGU01000029">
    <property type="protein sequence ID" value="GMN49044.1"/>
    <property type="molecule type" value="Genomic_DNA"/>
</dbReference>
<organism evidence="1 2">
    <name type="scientific">Ficus carica</name>
    <name type="common">Common fig</name>
    <dbReference type="NCBI Taxonomy" id="3494"/>
    <lineage>
        <taxon>Eukaryota</taxon>
        <taxon>Viridiplantae</taxon>
        <taxon>Streptophyta</taxon>
        <taxon>Embryophyta</taxon>
        <taxon>Tracheophyta</taxon>
        <taxon>Spermatophyta</taxon>
        <taxon>Magnoliopsida</taxon>
        <taxon>eudicotyledons</taxon>
        <taxon>Gunneridae</taxon>
        <taxon>Pentapetalae</taxon>
        <taxon>rosids</taxon>
        <taxon>fabids</taxon>
        <taxon>Rosales</taxon>
        <taxon>Moraceae</taxon>
        <taxon>Ficeae</taxon>
        <taxon>Ficus</taxon>
    </lineage>
</organism>
<accession>A0AA88DJ65</accession>
<evidence type="ECO:0000313" key="1">
    <source>
        <dbReference type="EMBL" id="GMN49044.1"/>
    </source>
</evidence>
<name>A0AA88DJ65_FICCA</name>
<evidence type="ECO:0000313" key="2">
    <source>
        <dbReference type="Proteomes" id="UP001187192"/>
    </source>
</evidence>
<comment type="caution">
    <text evidence="1">The sequence shown here is derived from an EMBL/GenBank/DDBJ whole genome shotgun (WGS) entry which is preliminary data.</text>
</comment>
<sequence length="25" mass="2928">MYGLILDELATIYSCIDFLSFIHLH</sequence>
<dbReference type="Proteomes" id="UP001187192">
    <property type="component" value="Unassembled WGS sequence"/>
</dbReference>
<keyword evidence="2" id="KW-1185">Reference proteome</keyword>
<dbReference type="AlphaFoldDB" id="A0AA88DJ65"/>
<reference evidence="1" key="1">
    <citation type="submission" date="2023-07" db="EMBL/GenBank/DDBJ databases">
        <title>draft genome sequence of fig (Ficus carica).</title>
        <authorList>
            <person name="Takahashi T."/>
            <person name="Nishimura K."/>
        </authorList>
    </citation>
    <scope>NUCLEOTIDE SEQUENCE</scope>
</reference>
<proteinExistence type="predicted"/>